<dbReference type="KEGG" id="tpx:Turpa_1733"/>
<feature type="transmembrane region" description="Helical" evidence="1">
    <location>
        <begin position="46"/>
        <end position="71"/>
    </location>
</feature>
<dbReference type="Pfam" id="PF08570">
    <property type="entry name" value="DUF1761"/>
    <property type="match status" value="1"/>
</dbReference>
<feature type="transmembrane region" description="Helical" evidence="1">
    <location>
        <begin position="143"/>
        <end position="162"/>
    </location>
</feature>
<dbReference type="PATRIC" id="fig|869212.3.peg.1732"/>
<keyword evidence="1" id="KW-1133">Transmembrane helix</keyword>
<evidence type="ECO:0000313" key="2">
    <source>
        <dbReference type="EMBL" id="AFM12380.1"/>
    </source>
</evidence>
<dbReference type="Proteomes" id="UP000006048">
    <property type="component" value="Chromosome"/>
</dbReference>
<dbReference type="HOGENOM" id="CLU_136269_0_0_12"/>
<dbReference type="AlphaFoldDB" id="I4B523"/>
<proteinExistence type="predicted"/>
<dbReference type="STRING" id="869212.Turpa_1733"/>
<reference evidence="2 3" key="1">
    <citation type="submission" date="2012-06" db="EMBL/GenBank/DDBJ databases">
        <title>The complete chromosome of genome of Turneriella parva DSM 21527.</title>
        <authorList>
            <consortium name="US DOE Joint Genome Institute (JGI-PGF)"/>
            <person name="Lucas S."/>
            <person name="Han J."/>
            <person name="Lapidus A."/>
            <person name="Bruce D."/>
            <person name="Goodwin L."/>
            <person name="Pitluck S."/>
            <person name="Peters L."/>
            <person name="Kyrpides N."/>
            <person name="Mavromatis K."/>
            <person name="Ivanova N."/>
            <person name="Mikhailova N."/>
            <person name="Chertkov O."/>
            <person name="Detter J.C."/>
            <person name="Tapia R."/>
            <person name="Han C."/>
            <person name="Land M."/>
            <person name="Hauser L."/>
            <person name="Markowitz V."/>
            <person name="Cheng J.-F."/>
            <person name="Hugenholtz P."/>
            <person name="Woyke T."/>
            <person name="Wu D."/>
            <person name="Gronow S."/>
            <person name="Wellnitz S."/>
            <person name="Brambilla E."/>
            <person name="Klenk H.-P."/>
            <person name="Eisen J.A."/>
        </authorList>
    </citation>
    <scope>NUCLEOTIDE SEQUENCE [LARGE SCALE GENOMIC DNA]</scope>
    <source>
        <strain evidence="3">ATCC BAA-1111 / DSM 21527 / NCTC 11395 / H</strain>
    </source>
</reference>
<dbReference type="OrthoDB" id="333057at2"/>
<keyword evidence="3" id="KW-1185">Reference proteome</keyword>
<protein>
    <recommendedName>
        <fullName evidence="4">DUF1761 domain-containing protein</fullName>
    </recommendedName>
</protein>
<name>I4B523_TURPD</name>
<dbReference type="EMBL" id="CP002959">
    <property type="protein sequence ID" value="AFM12380.1"/>
    <property type="molecule type" value="Genomic_DNA"/>
</dbReference>
<feature type="transmembrane region" description="Helical" evidence="1">
    <location>
        <begin position="115"/>
        <end position="136"/>
    </location>
</feature>
<sequence length="166" mass="18529">MMPNLAMIALAALIPLAVGFVWYHPKVLGTAWMNAAGLTEEKLKGANMALIFFLVFVFSFLIGLAIISIVIHQGHVYSILVKTPGFGVPGSPVQTMLENFMRDYGQNYRTFKHGVFHGVLFSIFFAFPLISINALFERRGFKYIFIHSGYWLVTIALMGGVICQYA</sequence>
<organism evidence="2 3">
    <name type="scientific">Turneriella parva (strain ATCC BAA-1111 / DSM 21527 / NCTC 11395 / H)</name>
    <name type="common">Leptospira parva</name>
    <dbReference type="NCBI Taxonomy" id="869212"/>
    <lineage>
        <taxon>Bacteria</taxon>
        <taxon>Pseudomonadati</taxon>
        <taxon>Spirochaetota</taxon>
        <taxon>Spirochaetia</taxon>
        <taxon>Leptospirales</taxon>
        <taxon>Leptospiraceae</taxon>
        <taxon>Turneriella</taxon>
    </lineage>
</organism>
<feature type="transmembrane region" description="Helical" evidence="1">
    <location>
        <begin position="6"/>
        <end position="25"/>
    </location>
</feature>
<dbReference type="RefSeq" id="WP_014802889.1">
    <property type="nucleotide sequence ID" value="NC_018020.1"/>
</dbReference>
<evidence type="ECO:0008006" key="4">
    <source>
        <dbReference type="Google" id="ProtNLM"/>
    </source>
</evidence>
<accession>I4B523</accession>
<gene>
    <name evidence="2" type="ordered locus">Turpa_1733</name>
</gene>
<evidence type="ECO:0000256" key="1">
    <source>
        <dbReference type="SAM" id="Phobius"/>
    </source>
</evidence>
<evidence type="ECO:0000313" key="3">
    <source>
        <dbReference type="Proteomes" id="UP000006048"/>
    </source>
</evidence>
<keyword evidence="1" id="KW-0472">Membrane</keyword>
<dbReference type="InterPro" id="IPR013879">
    <property type="entry name" value="DUF1761"/>
</dbReference>
<keyword evidence="1" id="KW-0812">Transmembrane</keyword>